<dbReference type="AlphaFoldDB" id="A0A502GXJ8"/>
<dbReference type="Proteomes" id="UP000317933">
    <property type="component" value="Unassembled WGS sequence"/>
</dbReference>
<proteinExistence type="predicted"/>
<evidence type="ECO:0000313" key="2">
    <source>
        <dbReference type="Proteomes" id="UP000317933"/>
    </source>
</evidence>
<gene>
    <name evidence="1" type="ORF">EAH78_31185</name>
</gene>
<accession>A0A502GXJ8</accession>
<sequence length="88" mass="9546">MTATTAHAIRKPQTNLSVVTDIMEYSRFGALSQAFVMAALESYSEQVIATPDEQVSNGLLPAGVWKGIAEETLQKLEATGYRPVESKT</sequence>
<dbReference type="RefSeq" id="WP_140672060.1">
    <property type="nucleotide sequence ID" value="NZ_RCZE01000024.1"/>
</dbReference>
<evidence type="ECO:0000313" key="1">
    <source>
        <dbReference type="EMBL" id="TPG65736.1"/>
    </source>
</evidence>
<name>A0A502GXJ8_9PSED</name>
<protein>
    <submittedName>
        <fullName evidence="1">Uncharacterized protein</fullName>
    </submittedName>
</protein>
<dbReference type="EMBL" id="RCZE01000024">
    <property type="protein sequence ID" value="TPG65736.1"/>
    <property type="molecule type" value="Genomic_DNA"/>
</dbReference>
<reference evidence="1 2" key="1">
    <citation type="journal article" date="2019" name="Environ. Microbiol.">
        <title>Species interactions and distinct microbial communities in high Arctic permafrost affected cryosols are associated with the CH4 and CO2 gas fluxes.</title>
        <authorList>
            <person name="Altshuler I."/>
            <person name="Hamel J."/>
            <person name="Turney S."/>
            <person name="Magnuson E."/>
            <person name="Levesque R."/>
            <person name="Greer C."/>
            <person name="Whyte L.G."/>
        </authorList>
    </citation>
    <scope>NUCLEOTIDE SEQUENCE [LARGE SCALE GENOMIC DNA]</scope>
    <source>
        <strain evidence="1 2">E3</strain>
    </source>
</reference>
<organism evidence="1 2">
    <name type="scientific">Pseudomonas arsenicoxydans</name>
    <dbReference type="NCBI Taxonomy" id="702115"/>
    <lineage>
        <taxon>Bacteria</taxon>
        <taxon>Pseudomonadati</taxon>
        <taxon>Pseudomonadota</taxon>
        <taxon>Gammaproteobacteria</taxon>
        <taxon>Pseudomonadales</taxon>
        <taxon>Pseudomonadaceae</taxon>
        <taxon>Pseudomonas</taxon>
    </lineage>
</organism>
<comment type="caution">
    <text evidence="1">The sequence shown here is derived from an EMBL/GenBank/DDBJ whole genome shotgun (WGS) entry which is preliminary data.</text>
</comment>